<evidence type="ECO:0000313" key="9">
    <source>
        <dbReference type="EMBL" id="SFF97419.1"/>
    </source>
</evidence>
<keyword evidence="2" id="KW-0004">4Fe-4S</keyword>
<proteinExistence type="predicted"/>
<dbReference type="AlphaFoldDB" id="A0A1I2N3J0"/>
<dbReference type="InterPro" id="IPR017896">
    <property type="entry name" value="4Fe4S_Fe-S-bd"/>
</dbReference>
<keyword evidence="4" id="KW-0677">Repeat</keyword>
<dbReference type="Pfam" id="PF12838">
    <property type="entry name" value="Fer4_7"/>
    <property type="match status" value="1"/>
</dbReference>
<dbReference type="SUPFAM" id="SSF54862">
    <property type="entry name" value="4Fe-4S ferredoxins"/>
    <property type="match status" value="1"/>
</dbReference>
<keyword evidence="1" id="KW-0813">Transport</keyword>
<dbReference type="PROSITE" id="PS51379">
    <property type="entry name" value="4FE4S_FER_2"/>
    <property type="match status" value="2"/>
</dbReference>
<dbReference type="RefSeq" id="WP_092467963.1">
    <property type="nucleotide sequence ID" value="NZ_FOOX01000001.1"/>
</dbReference>
<name>A0A1I2N3J0_9FIRM</name>
<dbReference type="OrthoDB" id="9807879at2"/>
<dbReference type="Proteomes" id="UP000199337">
    <property type="component" value="Unassembled WGS sequence"/>
</dbReference>
<dbReference type="Pfam" id="PF09383">
    <property type="entry name" value="NIL"/>
    <property type="match status" value="1"/>
</dbReference>
<evidence type="ECO:0000256" key="3">
    <source>
        <dbReference type="ARBA" id="ARBA00022723"/>
    </source>
</evidence>
<dbReference type="InterPro" id="IPR045865">
    <property type="entry name" value="ACT-like_dom_sf"/>
</dbReference>
<dbReference type="InterPro" id="IPR017900">
    <property type="entry name" value="4Fe4S_Fe_S_CS"/>
</dbReference>
<dbReference type="SUPFAM" id="SSF55021">
    <property type="entry name" value="ACT-like"/>
    <property type="match status" value="1"/>
</dbReference>
<evidence type="ECO:0000256" key="1">
    <source>
        <dbReference type="ARBA" id="ARBA00022448"/>
    </source>
</evidence>
<dbReference type="PANTHER" id="PTHR43687:SF6">
    <property type="entry name" value="L-ASPARTATE SEMIALDEHYDE SULFURTRANSFERASE IRON-SULFUR SUBUNIT"/>
    <property type="match status" value="1"/>
</dbReference>
<sequence length="133" mass="14889">MAPQKVVLRFDAQISDQPVIYKLVKDYDLVINILKANVNPQKEGTMVLDINGEKAEQGIDYLRSLGVKVKSLTEQIMQNENKCVSCGACTDICPSGALYIERPDMIVRFDSDRCVVCHLCVKACPMRAMEVCF</sequence>
<reference evidence="10" key="1">
    <citation type="submission" date="2016-10" db="EMBL/GenBank/DDBJ databases">
        <authorList>
            <person name="Varghese N."/>
            <person name="Submissions S."/>
        </authorList>
    </citation>
    <scope>NUCLEOTIDE SEQUENCE [LARGE SCALE GENOMIC DNA]</scope>
    <source>
        <strain evidence="10">DSM 17038</strain>
    </source>
</reference>
<evidence type="ECO:0000313" key="10">
    <source>
        <dbReference type="Proteomes" id="UP000199337"/>
    </source>
</evidence>
<keyword evidence="6" id="KW-0408">Iron</keyword>
<dbReference type="SMART" id="SM00930">
    <property type="entry name" value="NIL"/>
    <property type="match status" value="1"/>
</dbReference>
<dbReference type="Gene3D" id="3.30.70.260">
    <property type="match status" value="1"/>
</dbReference>
<dbReference type="STRING" id="341036.SAMN05660649_00280"/>
<feature type="domain" description="4Fe-4S ferredoxin-type" evidence="8">
    <location>
        <begin position="74"/>
        <end position="103"/>
    </location>
</feature>
<dbReference type="PROSITE" id="PS00198">
    <property type="entry name" value="4FE4S_FER_1"/>
    <property type="match status" value="2"/>
</dbReference>
<dbReference type="InterPro" id="IPR050572">
    <property type="entry name" value="Fe-S_Ferredoxin"/>
</dbReference>
<dbReference type="GO" id="GO:0051539">
    <property type="term" value="F:4 iron, 4 sulfur cluster binding"/>
    <property type="evidence" value="ECO:0007669"/>
    <property type="project" value="UniProtKB-KW"/>
</dbReference>
<feature type="domain" description="4Fe-4S ferredoxin-type" evidence="8">
    <location>
        <begin position="105"/>
        <end position="133"/>
    </location>
</feature>
<evidence type="ECO:0000256" key="2">
    <source>
        <dbReference type="ARBA" id="ARBA00022485"/>
    </source>
</evidence>
<dbReference type="Gene3D" id="3.30.70.20">
    <property type="match status" value="2"/>
</dbReference>
<dbReference type="GO" id="GO:0046872">
    <property type="term" value="F:metal ion binding"/>
    <property type="evidence" value="ECO:0007669"/>
    <property type="project" value="UniProtKB-KW"/>
</dbReference>
<dbReference type="EMBL" id="FOOX01000001">
    <property type="protein sequence ID" value="SFF97419.1"/>
    <property type="molecule type" value="Genomic_DNA"/>
</dbReference>
<evidence type="ECO:0000256" key="4">
    <source>
        <dbReference type="ARBA" id="ARBA00022737"/>
    </source>
</evidence>
<keyword evidence="7" id="KW-0411">Iron-sulfur</keyword>
<dbReference type="PANTHER" id="PTHR43687">
    <property type="entry name" value="ADENYLYLSULFATE REDUCTASE, BETA SUBUNIT"/>
    <property type="match status" value="1"/>
</dbReference>
<organism evidence="9 10">
    <name type="scientific">Desulfotruncus arcticus DSM 17038</name>
    <dbReference type="NCBI Taxonomy" id="1121424"/>
    <lineage>
        <taxon>Bacteria</taxon>
        <taxon>Bacillati</taxon>
        <taxon>Bacillota</taxon>
        <taxon>Clostridia</taxon>
        <taxon>Eubacteriales</taxon>
        <taxon>Desulfallaceae</taxon>
        <taxon>Desulfotruncus</taxon>
    </lineage>
</organism>
<keyword evidence="10" id="KW-1185">Reference proteome</keyword>
<evidence type="ECO:0000259" key="8">
    <source>
        <dbReference type="PROSITE" id="PS51379"/>
    </source>
</evidence>
<keyword evidence="3" id="KW-0479">Metal-binding</keyword>
<keyword evidence="5" id="KW-0249">Electron transport</keyword>
<protein>
    <submittedName>
        <fullName evidence="9">4Fe-4S dicluster domain-containing protein</fullName>
    </submittedName>
</protein>
<evidence type="ECO:0000256" key="7">
    <source>
        <dbReference type="ARBA" id="ARBA00023014"/>
    </source>
</evidence>
<gene>
    <name evidence="9" type="ORF">SAMN05660649_00280</name>
</gene>
<evidence type="ECO:0000256" key="5">
    <source>
        <dbReference type="ARBA" id="ARBA00022982"/>
    </source>
</evidence>
<accession>A0A1I2N3J0</accession>
<dbReference type="InterPro" id="IPR018449">
    <property type="entry name" value="NIL_domain"/>
</dbReference>
<evidence type="ECO:0000256" key="6">
    <source>
        <dbReference type="ARBA" id="ARBA00023004"/>
    </source>
</evidence>